<feature type="non-terminal residue" evidence="6">
    <location>
        <position position="1"/>
    </location>
</feature>
<dbReference type="GO" id="GO:0003723">
    <property type="term" value="F:RNA binding"/>
    <property type="evidence" value="ECO:0007669"/>
    <property type="project" value="UniProtKB-KW"/>
</dbReference>
<dbReference type="Gene3D" id="3.30.70.580">
    <property type="entry name" value="Pseudouridine synthase I, catalytic domain, N-terminal subdomain"/>
    <property type="match status" value="1"/>
</dbReference>
<feature type="domain" description="Pseudouridine synthase RsuA/RluA-like" evidence="5">
    <location>
        <begin position="30"/>
        <end position="156"/>
    </location>
</feature>
<dbReference type="PANTHER" id="PTHR47683">
    <property type="entry name" value="PSEUDOURIDINE SYNTHASE FAMILY PROTEIN-RELATED"/>
    <property type="match status" value="1"/>
</dbReference>
<feature type="compositionally biased region" description="Basic and acidic residues" evidence="4">
    <location>
        <begin position="289"/>
        <end position="319"/>
    </location>
</feature>
<evidence type="ECO:0000256" key="2">
    <source>
        <dbReference type="ARBA" id="ARBA00022884"/>
    </source>
</evidence>
<feature type="region of interest" description="Disordered" evidence="4">
    <location>
        <begin position="203"/>
        <end position="398"/>
    </location>
</feature>
<dbReference type="SUPFAM" id="SSF55120">
    <property type="entry name" value="Pseudouridine synthase"/>
    <property type="match status" value="1"/>
</dbReference>
<keyword evidence="7" id="KW-1185">Reference proteome</keyword>
<dbReference type="AlphaFoldDB" id="A0A9P8KTS7"/>
<dbReference type="EMBL" id="JAGHQL010000352">
    <property type="protein sequence ID" value="KAH0533793.1"/>
    <property type="molecule type" value="Genomic_DNA"/>
</dbReference>
<protein>
    <recommendedName>
        <fullName evidence="5">Pseudouridine synthase RsuA/RluA-like domain-containing protein</fullName>
    </recommendedName>
</protein>
<dbReference type="InterPro" id="IPR018496">
    <property type="entry name" value="PsdUridine_synth_RsuA/RluB_CS"/>
</dbReference>
<dbReference type="InterPro" id="IPR042092">
    <property type="entry name" value="PsdUridine_s_RsuA/RluB/E/F_cat"/>
</dbReference>
<dbReference type="Pfam" id="PF00849">
    <property type="entry name" value="PseudoU_synth_2"/>
    <property type="match status" value="1"/>
</dbReference>
<comment type="similarity">
    <text evidence="1">Belongs to the pseudouridine synthase RsuA family.</text>
</comment>
<dbReference type="InterPro" id="IPR006145">
    <property type="entry name" value="PsdUridine_synth_RsuA/RluA"/>
</dbReference>
<feature type="compositionally biased region" description="Basic and acidic residues" evidence="4">
    <location>
        <begin position="203"/>
        <end position="224"/>
    </location>
</feature>
<organism evidence="6 7">
    <name type="scientific">Glutinoglossum americanum</name>
    <dbReference type="NCBI Taxonomy" id="1670608"/>
    <lineage>
        <taxon>Eukaryota</taxon>
        <taxon>Fungi</taxon>
        <taxon>Dikarya</taxon>
        <taxon>Ascomycota</taxon>
        <taxon>Pezizomycotina</taxon>
        <taxon>Geoglossomycetes</taxon>
        <taxon>Geoglossales</taxon>
        <taxon>Geoglossaceae</taxon>
        <taxon>Glutinoglossum</taxon>
    </lineage>
</organism>
<dbReference type="InterPro" id="IPR000748">
    <property type="entry name" value="PsdUridine_synth_RsuA/RluB/E/F"/>
</dbReference>
<feature type="compositionally biased region" description="Low complexity" evidence="4">
    <location>
        <begin position="375"/>
        <end position="398"/>
    </location>
</feature>
<reference evidence="6" key="1">
    <citation type="submission" date="2021-03" db="EMBL/GenBank/DDBJ databases">
        <title>Comparative genomics and phylogenomic investigation of the class Geoglossomycetes provide insights into ecological specialization and systematics.</title>
        <authorList>
            <person name="Melie T."/>
            <person name="Pirro S."/>
            <person name="Miller A.N."/>
            <person name="Quandt A."/>
        </authorList>
    </citation>
    <scope>NUCLEOTIDE SEQUENCE</scope>
    <source>
        <strain evidence="6">GBOQ0MN5Z8</strain>
    </source>
</reference>
<dbReference type="OrthoDB" id="5598434at2759"/>
<feature type="compositionally biased region" description="Basic and acidic residues" evidence="4">
    <location>
        <begin position="326"/>
        <end position="369"/>
    </location>
</feature>
<dbReference type="NCBIfam" id="TIGR00093">
    <property type="entry name" value="pseudouridine synthase"/>
    <property type="match status" value="1"/>
</dbReference>
<dbReference type="PANTHER" id="PTHR47683:SF4">
    <property type="entry name" value="PSEUDOURIDINE SYNTHASE"/>
    <property type="match status" value="1"/>
</dbReference>
<comment type="caution">
    <text evidence="6">The sequence shown here is derived from an EMBL/GenBank/DDBJ whole genome shotgun (WGS) entry which is preliminary data.</text>
</comment>
<dbReference type="GO" id="GO:0006364">
    <property type="term" value="P:rRNA processing"/>
    <property type="evidence" value="ECO:0007669"/>
    <property type="project" value="UniProtKB-ARBA"/>
</dbReference>
<evidence type="ECO:0000256" key="3">
    <source>
        <dbReference type="ARBA" id="ARBA00023235"/>
    </source>
</evidence>
<evidence type="ECO:0000313" key="7">
    <source>
        <dbReference type="Proteomes" id="UP000698800"/>
    </source>
</evidence>
<dbReference type="GO" id="GO:0009982">
    <property type="term" value="F:pseudouridine synthase activity"/>
    <property type="evidence" value="ECO:0007669"/>
    <property type="project" value="InterPro"/>
</dbReference>
<evidence type="ECO:0000256" key="1">
    <source>
        <dbReference type="ARBA" id="ARBA00008348"/>
    </source>
</evidence>
<name>A0A9P8KTS7_9PEZI</name>
<dbReference type="InterPro" id="IPR020094">
    <property type="entry name" value="TruA/RsuA/RluB/E/F_N"/>
</dbReference>
<evidence type="ECO:0000313" key="6">
    <source>
        <dbReference type="EMBL" id="KAH0533793.1"/>
    </source>
</evidence>
<evidence type="ECO:0000256" key="4">
    <source>
        <dbReference type="SAM" id="MobiDB-lite"/>
    </source>
</evidence>
<dbReference type="Gene3D" id="3.30.70.1560">
    <property type="entry name" value="Alpha-L RNA-binding motif"/>
    <property type="match status" value="1"/>
</dbReference>
<dbReference type="GO" id="GO:0001522">
    <property type="term" value="P:pseudouridine synthesis"/>
    <property type="evidence" value="ECO:0007669"/>
    <property type="project" value="InterPro"/>
</dbReference>
<gene>
    <name evidence="6" type="ORF">FGG08_007555</name>
</gene>
<accession>A0A9P8KTS7</accession>
<keyword evidence="3" id="KW-0413">Isomerase</keyword>
<sequence>VVVDLATTVEETDHVSVDGKKQKPDQPYTLAMFKPEGVLCSRDAQGRRRTVFDLLPEDSPRLFYVGRLDMDSEGLLILTNQGELAQQLTHPSFKLPKVYHVELDKDFDFALVPRFLKGFLIEPGYAQAEAVYKLGHNRVKVVLTQGLKRQIRLMFLKFGYRVKFLRRIEIGSLSLGNMKQGEWRFLNDYEIKKLLLTPSVREEDAPKTFGKTRDPDKEVPEAPVKKVRAPNLRDRIKRTPRRPAFSERTSRPSRPVRPSRFGGNDDGDRPERSSRTSGPARPTGSTRFSRTERPARPERAGTFERPGRSSRPLRSDRRPGPAGDSASDRRGPDRSKRFARPEREGRPERGSRPERAGVRGKSSERERPSRPAFGRSTSRPPARSSSRPGQRSSRPPRR</sequence>
<dbReference type="Proteomes" id="UP000698800">
    <property type="component" value="Unassembled WGS sequence"/>
</dbReference>
<dbReference type="PROSITE" id="PS01149">
    <property type="entry name" value="PSI_RSU"/>
    <property type="match status" value="1"/>
</dbReference>
<evidence type="ECO:0000259" key="5">
    <source>
        <dbReference type="Pfam" id="PF00849"/>
    </source>
</evidence>
<dbReference type="InterPro" id="IPR050343">
    <property type="entry name" value="RsuA_PseudoU_synthase"/>
</dbReference>
<keyword evidence="2" id="KW-0694">RNA-binding</keyword>
<proteinExistence type="inferred from homology"/>
<dbReference type="InterPro" id="IPR020103">
    <property type="entry name" value="PsdUridine_synth_cat_dom_sf"/>
</dbReference>